<dbReference type="PROSITE" id="PS00600">
    <property type="entry name" value="AA_TRANSFER_CLASS_3"/>
    <property type="match status" value="1"/>
</dbReference>
<name>A0A157NDL5_9BORD</name>
<dbReference type="GO" id="GO:0003992">
    <property type="term" value="F:N2-acetyl-L-ornithine:2-oxoglutarate 5-aminotransferase activity"/>
    <property type="evidence" value="ECO:0007669"/>
    <property type="project" value="UniProtKB-EC"/>
</dbReference>
<keyword evidence="3 4" id="KW-0663">Pyridoxal phosphate</keyword>
<comment type="cofactor">
    <cofactor evidence="1">
        <name>pyridoxal 5'-phosphate</name>
        <dbReference type="ChEBI" id="CHEBI:597326"/>
    </cofactor>
</comment>
<evidence type="ECO:0000256" key="3">
    <source>
        <dbReference type="ARBA" id="ARBA00022898"/>
    </source>
</evidence>
<dbReference type="OrthoDB" id="3398487at2"/>
<dbReference type="InterPro" id="IPR015421">
    <property type="entry name" value="PyrdxlP-dep_Trfase_major"/>
</dbReference>
<protein>
    <submittedName>
        <fullName evidence="5">Decarboxylating aminotransferase</fullName>
        <ecNumber evidence="5">2.6.1.11</ecNumber>
        <ecNumber evidence="5">4.1.1.64</ecNumber>
    </submittedName>
</protein>
<dbReference type="Pfam" id="PF00202">
    <property type="entry name" value="Aminotran_3"/>
    <property type="match status" value="1"/>
</dbReference>
<accession>A0A157NDL5</accession>
<dbReference type="PANTHER" id="PTHR43094:SF1">
    <property type="entry name" value="AMINOTRANSFERASE CLASS-III"/>
    <property type="match status" value="1"/>
</dbReference>
<proteinExistence type="inferred from homology"/>
<dbReference type="Proteomes" id="UP000077037">
    <property type="component" value="Unassembled WGS sequence"/>
</dbReference>
<dbReference type="GO" id="GO:0030170">
    <property type="term" value="F:pyridoxal phosphate binding"/>
    <property type="evidence" value="ECO:0007669"/>
    <property type="project" value="InterPro"/>
</dbReference>
<reference evidence="5 6" key="1">
    <citation type="submission" date="2016-03" db="EMBL/GenBank/DDBJ databases">
        <authorList>
            <consortium name="Pathogen Informatics"/>
        </authorList>
    </citation>
    <scope>NUCLEOTIDE SEQUENCE [LARGE SCALE GENOMIC DNA]</scope>
    <source>
        <strain evidence="5 6">NCTC13364</strain>
    </source>
</reference>
<evidence type="ECO:0000256" key="4">
    <source>
        <dbReference type="RuleBase" id="RU003560"/>
    </source>
</evidence>
<organism evidence="5 6">
    <name type="scientific">Bordetella ansorpii</name>
    <dbReference type="NCBI Taxonomy" id="288768"/>
    <lineage>
        <taxon>Bacteria</taxon>
        <taxon>Pseudomonadati</taxon>
        <taxon>Pseudomonadota</taxon>
        <taxon>Betaproteobacteria</taxon>
        <taxon>Burkholderiales</taxon>
        <taxon>Alcaligenaceae</taxon>
        <taxon>Bordetella</taxon>
    </lineage>
</organism>
<evidence type="ECO:0000313" key="5">
    <source>
        <dbReference type="EMBL" id="SAI19425.1"/>
    </source>
</evidence>
<gene>
    <name evidence="5" type="primary">argD_2</name>
    <name evidence="5" type="ORF">SAMEA1982600_01590</name>
</gene>
<evidence type="ECO:0000313" key="6">
    <source>
        <dbReference type="Proteomes" id="UP000077037"/>
    </source>
</evidence>
<dbReference type="Gene3D" id="3.40.640.10">
    <property type="entry name" value="Type I PLP-dependent aspartate aminotransferase-like (Major domain)"/>
    <property type="match status" value="1"/>
</dbReference>
<dbReference type="EMBL" id="FKBS01000014">
    <property type="protein sequence ID" value="SAI19425.1"/>
    <property type="molecule type" value="Genomic_DNA"/>
</dbReference>
<dbReference type="SUPFAM" id="SSF53383">
    <property type="entry name" value="PLP-dependent transferases"/>
    <property type="match status" value="1"/>
</dbReference>
<keyword evidence="5" id="KW-0032">Aminotransferase</keyword>
<sequence length="434" mass="46071">MSSLLATTLTTNEAEPVFVTGGQGCWYHLSNGRKVLDGSNSAGALGHCHPDMVAATQRAAAHPTVSEGWAWKGREQAAQDLLEMAFGAEQSWVGAVRFGLSGSEINDMALSLGQALTGRAPIATRERAYHGLTGLSRAVTTQPQWHGGLSRADGRLAPVPAGADVRVLSAPIESRHGTRVADLPQMSEDQMAQALDGVSSVVIDYTQGGIYHDAAYQDQVARAARRAGALWIADEVVTGAGRSGRWFAFQGGQSRPDMVTMGKALAGGIGPIGAVVLSQDLCAELKGAAWQNYSTFRGHPTAMEGVSAYLRTLVRDRLLDRVAALEPRIAARLIELAQRHPCVARVDGRGLHWTVEFHGNHWKHWTAATAYTPIASHAVKAALEAGVVFGTSGEETSLFIAPALIISDAELDLLFQALDHALSAADRIHAQQAG</sequence>
<dbReference type="EC" id="4.1.1.64" evidence="5"/>
<keyword evidence="5" id="KW-0456">Lyase</keyword>
<dbReference type="GO" id="GO:0047432">
    <property type="term" value="F:2,2-dialkylglycine decarboxylase (pyruvate) activity"/>
    <property type="evidence" value="ECO:0007669"/>
    <property type="project" value="UniProtKB-EC"/>
</dbReference>
<keyword evidence="5" id="KW-0808">Transferase</keyword>
<dbReference type="Gene3D" id="3.90.1150.10">
    <property type="entry name" value="Aspartate Aminotransferase, domain 1"/>
    <property type="match status" value="1"/>
</dbReference>
<evidence type="ECO:0000256" key="2">
    <source>
        <dbReference type="ARBA" id="ARBA00008954"/>
    </source>
</evidence>
<dbReference type="AlphaFoldDB" id="A0A157NDL5"/>
<dbReference type="PANTHER" id="PTHR43094">
    <property type="entry name" value="AMINOTRANSFERASE"/>
    <property type="match status" value="1"/>
</dbReference>
<dbReference type="InterPro" id="IPR049704">
    <property type="entry name" value="Aminotrans_3_PPA_site"/>
</dbReference>
<evidence type="ECO:0000256" key="1">
    <source>
        <dbReference type="ARBA" id="ARBA00001933"/>
    </source>
</evidence>
<dbReference type="RefSeq" id="WP_066410482.1">
    <property type="nucleotide sequence ID" value="NZ_FKBS01000014.1"/>
</dbReference>
<dbReference type="EC" id="2.6.1.11" evidence="5"/>
<dbReference type="InterPro" id="IPR005814">
    <property type="entry name" value="Aminotrans_3"/>
</dbReference>
<comment type="similarity">
    <text evidence="2 4">Belongs to the class-III pyridoxal-phosphate-dependent aminotransferase family.</text>
</comment>
<dbReference type="InterPro" id="IPR015424">
    <property type="entry name" value="PyrdxlP-dep_Trfase"/>
</dbReference>
<dbReference type="InterPro" id="IPR015422">
    <property type="entry name" value="PyrdxlP-dep_Trfase_small"/>
</dbReference>